<dbReference type="GO" id="GO:0004756">
    <property type="term" value="F:selenide, water dikinase activity"/>
    <property type="evidence" value="ECO:0007669"/>
    <property type="project" value="UniProtKB-EC"/>
</dbReference>
<organism evidence="8">
    <name type="scientific">candidate division WOR-3 bacterium</name>
    <dbReference type="NCBI Taxonomy" id="2052148"/>
    <lineage>
        <taxon>Bacteria</taxon>
        <taxon>Bacteria division WOR-3</taxon>
    </lineage>
</organism>
<dbReference type="SUPFAM" id="SSF55326">
    <property type="entry name" value="PurM N-terminal domain-like"/>
    <property type="match status" value="1"/>
</dbReference>
<dbReference type="PIRSF" id="PIRSF036407">
    <property type="entry name" value="Selenphspht_syn"/>
    <property type="match status" value="1"/>
</dbReference>
<evidence type="ECO:0000256" key="5">
    <source>
        <dbReference type="ARBA" id="ARBA00023266"/>
    </source>
</evidence>
<dbReference type="GO" id="GO:0016260">
    <property type="term" value="P:selenocysteine biosynthetic process"/>
    <property type="evidence" value="ECO:0007669"/>
    <property type="project" value="TreeGrafter"/>
</dbReference>
<dbReference type="InterPro" id="IPR016188">
    <property type="entry name" value="PurM-like_N"/>
</dbReference>
<keyword evidence="4" id="KW-0067">ATP-binding</keyword>
<proteinExistence type="predicted"/>
<dbReference type="PANTHER" id="PTHR10256:SF0">
    <property type="entry name" value="INACTIVE SELENIDE, WATER DIKINASE-LIKE PROTEIN-RELATED"/>
    <property type="match status" value="1"/>
</dbReference>
<dbReference type="EMBL" id="DSUT01000092">
    <property type="protein sequence ID" value="HGK28203.1"/>
    <property type="molecule type" value="Genomic_DNA"/>
</dbReference>
<name>A0A7C4CBC5_UNCW3</name>
<evidence type="ECO:0000259" key="6">
    <source>
        <dbReference type="Pfam" id="PF00586"/>
    </source>
</evidence>
<dbReference type="PANTHER" id="PTHR10256">
    <property type="entry name" value="SELENIDE, WATER DIKINASE"/>
    <property type="match status" value="1"/>
</dbReference>
<dbReference type="AlphaFoldDB" id="A0A7C4CBC5"/>
<evidence type="ECO:0000313" key="8">
    <source>
        <dbReference type="EMBL" id="HGK28203.1"/>
    </source>
</evidence>
<dbReference type="InterPro" id="IPR010918">
    <property type="entry name" value="PurM-like_C_dom"/>
</dbReference>
<dbReference type="FunFam" id="3.90.650.10:FF:000004">
    <property type="entry name" value="Selenide, water dikinase"/>
    <property type="match status" value="1"/>
</dbReference>
<comment type="caution">
    <text evidence="8">The sequence shown here is derived from an EMBL/GenBank/DDBJ whole genome shotgun (WGS) entry which is preliminary data.</text>
</comment>
<dbReference type="NCBIfam" id="NF002098">
    <property type="entry name" value="PRK00943.1"/>
    <property type="match status" value="1"/>
</dbReference>
<dbReference type="CDD" id="cd02195">
    <property type="entry name" value="SelD"/>
    <property type="match status" value="1"/>
</dbReference>
<keyword evidence="3 8" id="KW-0418">Kinase</keyword>
<evidence type="ECO:0000256" key="4">
    <source>
        <dbReference type="ARBA" id="ARBA00022840"/>
    </source>
</evidence>
<keyword evidence="2" id="KW-0547">Nucleotide-binding</keyword>
<accession>A0A7C4CBC5</accession>
<feature type="domain" description="PurM-like C-terminal" evidence="7">
    <location>
        <begin position="143"/>
        <end position="315"/>
    </location>
</feature>
<dbReference type="SUPFAM" id="SSF56042">
    <property type="entry name" value="PurM C-terminal domain-like"/>
    <property type="match status" value="1"/>
</dbReference>
<evidence type="ECO:0000256" key="1">
    <source>
        <dbReference type="ARBA" id="ARBA00022679"/>
    </source>
</evidence>
<evidence type="ECO:0000259" key="7">
    <source>
        <dbReference type="Pfam" id="PF02769"/>
    </source>
</evidence>
<dbReference type="InterPro" id="IPR036676">
    <property type="entry name" value="PurM-like_C_sf"/>
</dbReference>
<dbReference type="GO" id="GO:0005524">
    <property type="term" value="F:ATP binding"/>
    <property type="evidence" value="ECO:0007669"/>
    <property type="project" value="UniProtKB-KW"/>
</dbReference>
<dbReference type="NCBIfam" id="TIGR00476">
    <property type="entry name" value="selD"/>
    <property type="match status" value="1"/>
</dbReference>
<dbReference type="GO" id="GO:0005737">
    <property type="term" value="C:cytoplasm"/>
    <property type="evidence" value="ECO:0007669"/>
    <property type="project" value="TreeGrafter"/>
</dbReference>
<evidence type="ECO:0000256" key="2">
    <source>
        <dbReference type="ARBA" id="ARBA00022741"/>
    </source>
</evidence>
<dbReference type="InterPro" id="IPR036921">
    <property type="entry name" value="PurM-like_N_sf"/>
</dbReference>
<dbReference type="Gene3D" id="3.30.1330.10">
    <property type="entry name" value="PurM-like, N-terminal domain"/>
    <property type="match status" value="1"/>
</dbReference>
<dbReference type="InterPro" id="IPR004536">
    <property type="entry name" value="SPS/SelD"/>
</dbReference>
<keyword evidence="1 8" id="KW-0808">Transferase</keyword>
<dbReference type="Pfam" id="PF00586">
    <property type="entry name" value="AIRS"/>
    <property type="match status" value="1"/>
</dbReference>
<dbReference type="Pfam" id="PF02769">
    <property type="entry name" value="AIRS_C"/>
    <property type="match status" value="1"/>
</dbReference>
<keyword evidence="5" id="KW-0711">Selenium</keyword>
<evidence type="ECO:0000256" key="3">
    <source>
        <dbReference type="ARBA" id="ARBA00022777"/>
    </source>
</evidence>
<gene>
    <name evidence="8" type="primary">selD</name>
    <name evidence="8" type="ORF">ENS41_04535</name>
</gene>
<dbReference type="EC" id="2.7.9.3" evidence="8"/>
<dbReference type="Gene3D" id="3.90.650.10">
    <property type="entry name" value="PurM-like C-terminal domain"/>
    <property type="match status" value="1"/>
</dbReference>
<sequence>MLQVLSQLPGFCHPDLLVGGDTFDDAGVYRLDSERALVLTVDVLTPIAEDPFVFGQVAAANSLSDVYAMGGTPLAALCVLGFPIGEIDNETIRMILAGVWDKVREAGAVVAGGHTTRDMELKCGLAVFGLVHPGQMFTNAACEPGDVLVLTKPLGSGIITTAARAGRAAPEMVAQANRVMSTLNARAAAIAGECGVRAATDVTGFGLLGHTWQMAQASGVDVVLEARQVPLMPGVFELARQNLFPGGSLRNYEFIRSRAVFAQSVPEELRMLLCDAQTSGGLLLAVRGDRAAEVVSRLRKSGVDEAAVIGDVRAGIGMVRLN</sequence>
<feature type="domain" description="PurM-like N-terminal" evidence="6">
    <location>
        <begin position="24"/>
        <end position="131"/>
    </location>
</feature>
<protein>
    <submittedName>
        <fullName evidence="8">Selenide, water dikinase SelD</fullName>
        <ecNumber evidence="8">2.7.9.3</ecNumber>
    </submittedName>
</protein>
<reference evidence="8" key="1">
    <citation type="journal article" date="2020" name="mSystems">
        <title>Genome- and Community-Level Interaction Insights into Carbon Utilization and Element Cycling Functions of Hydrothermarchaeota in Hydrothermal Sediment.</title>
        <authorList>
            <person name="Zhou Z."/>
            <person name="Liu Y."/>
            <person name="Xu W."/>
            <person name="Pan J."/>
            <person name="Luo Z.H."/>
            <person name="Li M."/>
        </authorList>
    </citation>
    <scope>NUCLEOTIDE SEQUENCE [LARGE SCALE GENOMIC DNA]</scope>
    <source>
        <strain evidence="8">SpSt-488</strain>
    </source>
</reference>